<reference evidence="1" key="1">
    <citation type="submission" date="2021-05" db="EMBL/GenBank/DDBJ databases">
        <authorList>
            <person name="Pan Q."/>
            <person name="Jouanno E."/>
            <person name="Zahm M."/>
            <person name="Klopp C."/>
            <person name="Cabau C."/>
            <person name="Louis A."/>
            <person name="Berthelot C."/>
            <person name="Parey E."/>
            <person name="Roest Crollius H."/>
            <person name="Montfort J."/>
            <person name="Robinson-Rechavi M."/>
            <person name="Bouchez O."/>
            <person name="Lampietro C."/>
            <person name="Lopez Roques C."/>
            <person name="Donnadieu C."/>
            <person name="Postlethwait J."/>
            <person name="Bobe J."/>
            <person name="Dillon D."/>
            <person name="Chandos A."/>
            <person name="von Hippel F."/>
            <person name="Guiguen Y."/>
        </authorList>
    </citation>
    <scope>NUCLEOTIDE SEQUENCE</scope>
    <source>
        <strain evidence="1">YG-Jan2019</strain>
    </source>
</reference>
<gene>
    <name evidence="1" type="ORF">DPEC_G00097550</name>
</gene>
<protein>
    <submittedName>
        <fullName evidence="1">Uncharacterized protein</fullName>
    </submittedName>
</protein>
<dbReference type="EMBL" id="CM055735">
    <property type="protein sequence ID" value="KAJ8007760.1"/>
    <property type="molecule type" value="Genomic_DNA"/>
</dbReference>
<name>A0ACC2GWA7_DALPE</name>
<organism evidence="1 2">
    <name type="scientific">Dallia pectoralis</name>
    <name type="common">Alaska blackfish</name>
    <dbReference type="NCBI Taxonomy" id="75939"/>
    <lineage>
        <taxon>Eukaryota</taxon>
        <taxon>Metazoa</taxon>
        <taxon>Chordata</taxon>
        <taxon>Craniata</taxon>
        <taxon>Vertebrata</taxon>
        <taxon>Euteleostomi</taxon>
        <taxon>Actinopterygii</taxon>
        <taxon>Neopterygii</taxon>
        <taxon>Teleostei</taxon>
        <taxon>Protacanthopterygii</taxon>
        <taxon>Esociformes</taxon>
        <taxon>Umbridae</taxon>
        <taxon>Dallia</taxon>
    </lineage>
</organism>
<accession>A0ACC2GWA7</accession>
<evidence type="ECO:0000313" key="2">
    <source>
        <dbReference type="Proteomes" id="UP001157502"/>
    </source>
</evidence>
<proteinExistence type="predicted"/>
<keyword evidence="2" id="KW-1185">Reference proteome</keyword>
<comment type="caution">
    <text evidence="1">The sequence shown here is derived from an EMBL/GenBank/DDBJ whole genome shotgun (WGS) entry which is preliminary data.</text>
</comment>
<sequence length="495" mass="52212">MGKTQKDMLEQNPGMVPHLQDSSVPRPAQTTTNYNQLLKSQLIRKHLQQQGQKRQMEQMNGGQMTECQQGAPFTECGGSGGYPLGGPQVPHGGPLPPGPGRLLLPPGHPCHPSHPGPTGSFTQAGRPVGAYIGGPQGSKQPLYHPSQVGEFVGAAGMPMRQPQLPHSMMGMDGPAGPLRLGMQQQVSRTGMPIGASGLRSGLPPGHPQHPQHLRQALNHGGGGASLPRMMFTAQQAHQQQQQQQQQQQTAMWPQQQQMSLVSTMQQRMPCGDAHMDQSSSHQQSHGHMFSAGVGPSNGSCGPNPNGQFIQQSLRSGMPGGGTNNFTPHQGPPSVASNQGVGVPSLPSRLMQKLGVSVAGQPLPSMVHQGLQPGMRPRGPLSALAGMKPLPLGMIHHPAHGMAPPSYPASGAAVAKHPHPHQHQHPHGPGYGPGQGNPGHKLPPYEYPQQGQSNGGMGGRPGGGGEEADFIDSLVGSNEDWLNNLTMIDEYLEQNS</sequence>
<evidence type="ECO:0000313" key="1">
    <source>
        <dbReference type="EMBL" id="KAJ8007760.1"/>
    </source>
</evidence>
<dbReference type="Proteomes" id="UP001157502">
    <property type="component" value="Chromosome 8"/>
</dbReference>